<protein>
    <submittedName>
        <fullName evidence="1">Uncharacterized protein</fullName>
    </submittedName>
</protein>
<comment type="caution">
    <text evidence="1">The sequence shown here is derived from an EMBL/GenBank/DDBJ whole genome shotgun (WGS) entry which is preliminary data.</text>
</comment>
<dbReference type="HOGENOM" id="CLU_3399582_0_0_1"/>
<accession>G4TNL4</accession>
<name>G4TNL4_SERID</name>
<keyword evidence="2" id="KW-1185">Reference proteome</keyword>
<sequence length="31" mass="3285">MRFGFFAVLFAASTLLASAAPLPRSSFHSAL</sequence>
<dbReference type="AlphaFoldDB" id="G4TNL4"/>
<organism evidence="1 2">
    <name type="scientific">Serendipita indica (strain DSM 11827)</name>
    <name type="common">Root endophyte fungus</name>
    <name type="synonym">Piriformospora indica</name>
    <dbReference type="NCBI Taxonomy" id="1109443"/>
    <lineage>
        <taxon>Eukaryota</taxon>
        <taxon>Fungi</taxon>
        <taxon>Dikarya</taxon>
        <taxon>Basidiomycota</taxon>
        <taxon>Agaricomycotina</taxon>
        <taxon>Agaricomycetes</taxon>
        <taxon>Sebacinales</taxon>
        <taxon>Serendipitaceae</taxon>
        <taxon>Serendipita</taxon>
    </lineage>
</organism>
<dbReference type="EMBL" id="CAFZ01000190">
    <property type="protein sequence ID" value="CCA72907.1"/>
    <property type="molecule type" value="Genomic_DNA"/>
</dbReference>
<dbReference type="Proteomes" id="UP000007148">
    <property type="component" value="Unassembled WGS sequence"/>
</dbReference>
<reference evidence="1 2" key="1">
    <citation type="journal article" date="2011" name="PLoS Pathog.">
        <title>Endophytic Life Strategies Decoded by Genome and Transcriptome Analyses of the Mutualistic Root Symbiont Piriformospora indica.</title>
        <authorList>
            <person name="Zuccaro A."/>
            <person name="Lahrmann U."/>
            <person name="Guldener U."/>
            <person name="Langen G."/>
            <person name="Pfiffi S."/>
            <person name="Biedenkopf D."/>
            <person name="Wong P."/>
            <person name="Samans B."/>
            <person name="Grimm C."/>
            <person name="Basiewicz M."/>
            <person name="Murat C."/>
            <person name="Martin F."/>
            <person name="Kogel K.H."/>
        </authorList>
    </citation>
    <scope>NUCLEOTIDE SEQUENCE [LARGE SCALE GENOMIC DNA]</scope>
    <source>
        <strain evidence="1 2">DSM 11827</strain>
    </source>
</reference>
<evidence type="ECO:0000313" key="1">
    <source>
        <dbReference type="EMBL" id="CCA72907.1"/>
    </source>
</evidence>
<proteinExistence type="predicted"/>
<dbReference type="InParanoid" id="G4TNL4"/>
<gene>
    <name evidence="1" type="ORF">PIIN_06843</name>
</gene>
<evidence type="ECO:0000313" key="2">
    <source>
        <dbReference type="Proteomes" id="UP000007148"/>
    </source>
</evidence>